<gene>
    <name evidence="1" type="ordered locus">MTR_3g087930</name>
</gene>
<dbReference type="HOGENOM" id="CLU_3053378_0_0_1"/>
<organism evidence="1 3">
    <name type="scientific">Medicago truncatula</name>
    <name type="common">Barrel medic</name>
    <name type="synonym">Medicago tribuloides</name>
    <dbReference type="NCBI Taxonomy" id="3880"/>
    <lineage>
        <taxon>Eukaryota</taxon>
        <taxon>Viridiplantae</taxon>
        <taxon>Streptophyta</taxon>
        <taxon>Embryophyta</taxon>
        <taxon>Tracheophyta</taxon>
        <taxon>Spermatophyta</taxon>
        <taxon>Magnoliopsida</taxon>
        <taxon>eudicotyledons</taxon>
        <taxon>Gunneridae</taxon>
        <taxon>Pentapetalae</taxon>
        <taxon>rosids</taxon>
        <taxon>fabids</taxon>
        <taxon>Fabales</taxon>
        <taxon>Fabaceae</taxon>
        <taxon>Papilionoideae</taxon>
        <taxon>50 kb inversion clade</taxon>
        <taxon>NPAAA clade</taxon>
        <taxon>Hologalegina</taxon>
        <taxon>IRL clade</taxon>
        <taxon>Trifolieae</taxon>
        <taxon>Medicago</taxon>
    </lineage>
</organism>
<dbReference type="Proteomes" id="UP000002051">
    <property type="component" value="Chromosome 3"/>
</dbReference>
<sequence>MNSSCFRGLATVAIQSGLALRMVIEVSKFLQFSPKCSKRMFSANRGQRGGRNLL</sequence>
<evidence type="ECO:0000313" key="3">
    <source>
        <dbReference type="Proteomes" id="UP000002051"/>
    </source>
</evidence>
<evidence type="ECO:0000313" key="1">
    <source>
        <dbReference type="EMBL" id="AES72272.1"/>
    </source>
</evidence>
<reference evidence="2" key="3">
    <citation type="submission" date="2015-04" db="UniProtKB">
        <authorList>
            <consortium name="EnsemblPlants"/>
        </authorList>
    </citation>
    <scope>IDENTIFICATION</scope>
    <source>
        <strain evidence="2">cv. Jemalong A17</strain>
    </source>
</reference>
<protein>
    <submittedName>
        <fullName evidence="1 2">Uncharacterized protein</fullName>
    </submittedName>
</protein>
<keyword evidence="3" id="KW-1185">Reference proteome</keyword>
<dbReference type="EnsemblPlants" id="AES72272">
    <property type="protein sequence ID" value="AES72272"/>
    <property type="gene ID" value="MTR_3g087930"/>
</dbReference>
<evidence type="ECO:0000313" key="2">
    <source>
        <dbReference type="EnsemblPlants" id="AES72272"/>
    </source>
</evidence>
<reference evidence="1 3" key="1">
    <citation type="journal article" date="2011" name="Nature">
        <title>The Medicago genome provides insight into the evolution of rhizobial symbioses.</title>
        <authorList>
            <person name="Young N.D."/>
            <person name="Debelle F."/>
            <person name="Oldroyd G.E."/>
            <person name="Geurts R."/>
            <person name="Cannon S.B."/>
            <person name="Udvardi M.K."/>
            <person name="Benedito V.A."/>
            <person name="Mayer K.F."/>
            <person name="Gouzy J."/>
            <person name="Schoof H."/>
            <person name="Van de Peer Y."/>
            <person name="Proost S."/>
            <person name="Cook D.R."/>
            <person name="Meyers B.C."/>
            <person name="Spannagl M."/>
            <person name="Cheung F."/>
            <person name="De Mita S."/>
            <person name="Krishnakumar V."/>
            <person name="Gundlach H."/>
            <person name="Zhou S."/>
            <person name="Mudge J."/>
            <person name="Bharti A.K."/>
            <person name="Murray J.D."/>
            <person name="Naoumkina M.A."/>
            <person name="Rosen B."/>
            <person name="Silverstein K.A."/>
            <person name="Tang H."/>
            <person name="Rombauts S."/>
            <person name="Zhao P.X."/>
            <person name="Zhou P."/>
            <person name="Barbe V."/>
            <person name="Bardou P."/>
            <person name="Bechner M."/>
            <person name="Bellec A."/>
            <person name="Berger A."/>
            <person name="Berges H."/>
            <person name="Bidwell S."/>
            <person name="Bisseling T."/>
            <person name="Choisne N."/>
            <person name="Couloux A."/>
            <person name="Denny R."/>
            <person name="Deshpande S."/>
            <person name="Dai X."/>
            <person name="Doyle J.J."/>
            <person name="Dudez A.M."/>
            <person name="Farmer A.D."/>
            <person name="Fouteau S."/>
            <person name="Franken C."/>
            <person name="Gibelin C."/>
            <person name="Gish J."/>
            <person name="Goldstein S."/>
            <person name="Gonzalez A.J."/>
            <person name="Green P.J."/>
            <person name="Hallab A."/>
            <person name="Hartog M."/>
            <person name="Hua A."/>
            <person name="Humphray S.J."/>
            <person name="Jeong D.H."/>
            <person name="Jing Y."/>
            <person name="Jocker A."/>
            <person name="Kenton S.M."/>
            <person name="Kim D.J."/>
            <person name="Klee K."/>
            <person name="Lai H."/>
            <person name="Lang C."/>
            <person name="Lin S."/>
            <person name="Macmil S.L."/>
            <person name="Magdelenat G."/>
            <person name="Matthews L."/>
            <person name="McCorrison J."/>
            <person name="Monaghan E.L."/>
            <person name="Mun J.H."/>
            <person name="Najar F.Z."/>
            <person name="Nicholson C."/>
            <person name="Noirot C."/>
            <person name="O'Bleness M."/>
            <person name="Paule C.R."/>
            <person name="Poulain J."/>
            <person name="Prion F."/>
            <person name="Qin B."/>
            <person name="Qu C."/>
            <person name="Retzel E.F."/>
            <person name="Riddle C."/>
            <person name="Sallet E."/>
            <person name="Samain S."/>
            <person name="Samson N."/>
            <person name="Sanders I."/>
            <person name="Saurat O."/>
            <person name="Scarpelli C."/>
            <person name="Schiex T."/>
            <person name="Segurens B."/>
            <person name="Severin A.J."/>
            <person name="Sherrier D.J."/>
            <person name="Shi R."/>
            <person name="Sims S."/>
            <person name="Singer S.R."/>
            <person name="Sinharoy S."/>
            <person name="Sterck L."/>
            <person name="Viollet A."/>
            <person name="Wang B.B."/>
            <person name="Wang K."/>
            <person name="Wang M."/>
            <person name="Wang X."/>
            <person name="Warfsmann J."/>
            <person name="Weissenbach J."/>
            <person name="White D.D."/>
            <person name="White J.D."/>
            <person name="Wiley G.B."/>
            <person name="Wincker P."/>
            <person name="Xing Y."/>
            <person name="Yang L."/>
            <person name="Yao Z."/>
            <person name="Ying F."/>
            <person name="Zhai J."/>
            <person name="Zhou L."/>
            <person name="Zuber A."/>
            <person name="Denarie J."/>
            <person name="Dixon R.A."/>
            <person name="May G.D."/>
            <person name="Schwartz D.C."/>
            <person name="Rogers J."/>
            <person name="Quetier F."/>
            <person name="Town C.D."/>
            <person name="Roe B.A."/>
        </authorList>
    </citation>
    <scope>NUCLEOTIDE SEQUENCE [LARGE SCALE GENOMIC DNA]</scope>
    <source>
        <strain evidence="1">A17</strain>
        <strain evidence="2 3">cv. Jemalong A17</strain>
    </source>
</reference>
<reference evidence="1 3" key="2">
    <citation type="journal article" date="2014" name="BMC Genomics">
        <title>An improved genome release (version Mt4.0) for the model legume Medicago truncatula.</title>
        <authorList>
            <person name="Tang H."/>
            <person name="Krishnakumar V."/>
            <person name="Bidwell S."/>
            <person name="Rosen B."/>
            <person name="Chan A."/>
            <person name="Zhou S."/>
            <person name="Gentzbittel L."/>
            <person name="Childs K.L."/>
            <person name="Yandell M."/>
            <person name="Gundlach H."/>
            <person name="Mayer K.F."/>
            <person name="Schwartz D.C."/>
            <person name="Town C.D."/>
        </authorList>
    </citation>
    <scope>GENOME REANNOTATION</scope>
    <source>
        <strain evidence="2 3">cv. Jemalong A17</strain>
    </source>
</reference>
<proteinExistence type="predicted"/>
<dbReference type="AlphaFoldDB" id="G7J4E9"/>
<accession>G7J4E9</accession>
<dbReference type="EMBL" id="CM001219">
    <property type="protein sequence ID" value="AES72272.1"/>
    <property type="molecule type" value="Genomic_DNA"/>
</dbReference>
<name>G7J4E9_MEDTR</name>
<dbReference type="PaxDb" id="3880-AES72272"/>